<dbReference type="Pfam" id="PF01494">
    <property type="entry name" value="FAD_binding_3"/>
    <property type="match status" value="1"/>
</dbReference>
<sequence>MPPQAEMPHPDPPTTATTAMAKDPNPIDFVIAGGGMAGLVLALSLRARLGVTPQVYEQAPAFADGIGGAIGMYANGLRVVRDADAELLKRLRDEGYPYLRRRWYRHDGTEVANGDEARLAPGGREELTPMGIRRWKLQRALYEACVEKGIPVHFGRRIEYVVKREGGLIELGFAGGECSPVLARVVFGADGVKSKVRDAVAGRNAQEPEYTGVTCLMGAAPVPSSQRGICFPSSATTKCHMCTYPTGPNESIFQMYFPTPVENPEQWGGFGEEKAEEEIEELVAKMTEHGWAEKFIRPVREADPTSLVRVGLRAREPLTKWVEGTIVLLGDAAHPPVPYIGQGAMMAIEDAGALSLILQKLCHDPTTGKFDFNRLPAALKLYQDVRIPRTASVLGKSKVLGRSQQDRADSWVYNLWREWSIKVQVGLNGTLPIMLPGVEYDYEEETERAIEKFEDLAVPAEDEGGPEDSVAIGGEEPVMLTSAA</sequence>
<feature type="domain" description="FAD-binding" evidence="4">
    <location>
        <begin position="29"/>
        <end position="360"/>
    </location>
</feature>
<dbReference type="GO" id="GO:0071949">
    <property type="term" value="F:FAD binding"/>
    <property type="evidence" value="ECO:0007669"/>
    <property type="project" value="InterPro"/>
</dbReference>
<reference evidence="5" key="1">
    <citation type="submission" date="2021-01" db="EMBL/GenBank/DDBJ databases">
        <authorList>
            <person name="Corre E."/>
            <person name="Pelletier E."/>
            <person name="Niang G."/>
            <person name="Scheremetjew M."/>
            <person name="Finn R."/>
            <person name="Kale V."/>
            <person name="Holt S."/>
            <person name="Cochrane G."/>
            <person name="Meng A."/>
            <person name="Brown T."/>
            <person name="Cohen L."/>
        </authorList>
    </citation>
    <scope>NUCLEOTIDE SEQUENCE</scope>
    <source>
        <strain evidence="5">Grunow 1884</strain>
    </source>
</reference>
<protein>
    <recommendedName>
        <fullName evidence="4">FAD-binding domain-containing protein</fullName>
    </recommendedName>
</protein>
<organism evidence="5">
    <name type="scientific">Trieres chinensis</name>
    <name type="common">Marine centric diatom</name>
    <name type="synonym">Odontella sinensis</name>
    <dbReference type="NCBI Taxonomy" id="1514140"/>
    <lineage>
        <taxon>Eukaryota</taxon>
        <taxon>Sar</taxon>
        <taxon>Stramenopiles</taxon>
        <taxon>Ochrophyta</taxon>
        <taxon>Bacillariophyta</taxon>
        <taxon>Mediophyceae</taxon>
        <taxon>Biddulphiophycidae</taxon>
        <taxon>Eupodiscales</taxon>
        <taxon>Parodontellaceae</taxon>
        <taxon>Trieres</taxon>
    </lineage>
</organism>
<dbReference type="PRINTS" id="PR00420">
    <property type="entry name" value="RNGMNOXGNASE"/>
</dbReference>
<dbReference type="PANTHER" id="PTHR13789">
    <property type="entry name" value="MONOOXYGENASE"/>
    <property type="match status" value="1"/>
</dbReference>
<dbReference type="InterPro" id="IPR002938">
    <property type="entry name" value="FAD-bd"/>
</dbReference>
<dbReference type="GO" id="GO:0004497">
    <property type="term" value="F:monooxygenase activity"/>
    <property type="evidence" value="ECO:0007669"/>
    <property type="project" value="UniProtKB-KW"/>
</dbReference>
<evidence type="ECO:0000259" key="4">
    <source>
        <dbReference type="Pfam" id="PF01494"/>
    </source>
</evidence>
<feature type="region of interest" description="Disordered" evidence="3">
    <location>
        <begin position="1"/>
        <end position="21"/>
    </location>
</feature>
<gene>
    <name evidence="5" type="ORF">OSIN01602_LOCUS6847</name>
</gene>
<dbReference type="EMBL" id="HBGO01012352">
    <property type="protein sequence ID" value="CAD9332910.1"/>
    <property type="molecule type" value="Transcribed_RNA"/>
</dbReference>
<dbReference type="PANTHER" id="PTHR13789:SF309">
    <property type="entry name" value="PUTATIVE (AFU_ORTHOLOGUE AFUA_6G14510)-RELATED"/>
    <property type="match status" value="1"/>
</dbReference>
<evidence type="ECO:0000256" key="3">
    <source>
        <dbReference type="SAM" id="MobiDB-lite"/>
    </source>
</evidence>
<dbReference type="AlphaFoldDB" id="A0A7S1ZA59"/>
<keyword evidence="2" id="KW-0503">Monooxygenase</keyword>
<keyword evidence="1" id="KW-0560">Oxidoreductase</keyword>
<evidence type="ECO:0000256" key="2">
    <source>
        <dbReference type="ARBA" id="ARBA00023033"/>
    </source>
</evidence>
<evidence type="ECO:0000313" key="5">
    <source>
        <dbReference type="EMBL" id="CAD9332910.1"/>
    </source>
</evidence>
<evidence type="ECO:0000256" key="1">
    <source>
        <dbReference type="ARBA" id="ARBA00023002"/>
    </source>
</evidence>
<feature type="region of interest" description="Disordered" evidence="3">
    <location>
        <begin position="459"/>
        <end position="484"/>
    </location>
</feature>
<feature type="compositionally biased region" description="Pro residues" evidence="3">
    <location>
        <begin position="1"/>
        <end position="13"/>
    </location>
</feature>
<accession>A0A7S1ZA59</accession>
<dbReference type="InterPro" id="IPR050493">
    <property type="entry name" value="FAD-dep_Monooxygenase_BioMet"/>
</dbReference>
<dbReference type="InterPro" id="IPR036188">
    <property type="entry name" value="FAD/NAD-bd_sf"/>
</dbReference>
<name>A0A7S1ZA59_TRICV</name>
<proteinExistence type="predicted"/>
<dbReference type="SUPFAM" id="SSF51905">
    <property type="entry name" value="FAD/NAD(P)-binding domain"/>
    <property type="match status" value="1"/>
</dbReference>
<dbReference type="Gene3D" id="3.50.50.60">
    <property type="entry name" value="FAD/NAD(P)-binding domain"/>
    <property type="match status" value="1"/>
</dbReference>